<feature type="region of interest" description="Disordered" evidence="3">
    <location>
        <begin position="1"/>
        <end position="30"/>
    </location>
</feature>
<evidence type="ECO:0000313" key="5">
    <source>
        <dbReference type="EMBL" id="GEC99448.1"/>
    </source>
</evidence>
<dbReference type="GO" id="GO:0016787">
    <property type="term" value="F:hydrolase activity"/>
    <property type="evidence" value="ECO:0007669"/>
    <property type="project" value="UniProtKB-KW"/>
</dbReference>
<dbReference type="PANTHER" id="PTHR43046:SF2">
    <property type="entry name" value="8-OXO-DGTP DIPHOSPHATASE-RELATED"/>
    <property type="match status" value="1"/>
</dbReference>
<evidence type="ECO:0000256" key="1">
    <source>
        <dbReference type="ARBA" id="ARBA00001946"/>
    </source>
</evidence>
<sequence length="172" mass="18795">MFDSHDARRAPVPSSPVTHPVTSEVDDAAPSRPVIKVTGVVLRRAADGHALTVRKRGTGMFMFPGGKPEADETPREAGIREVREELGLELPPEDLVLVGEWHTDAANEPGHALHSHVFLSTVPLTETPIPAAEIEELRWQPLDGVEGVEDLAPLSRWYALPVVRSAGSWPRR</sequence>
<comment type="caution">
    <text evidence="5">The sequence shown here is derived from an EMBL/GenBank/DDBJ whole genome shotgun (WGS) entry which is preliminary data.</text>
</comment>
<keyword evidence="2" id="KW-0378">Hydrolase</keyword>
<dbReference type="InterPro" id="IPR000086">
    <property type="entry name" value="NUDIX_hydrolase_dom"/>
</dbReference>
<keyword evidence="6" id="KW-1185">Reference proteome</keyword>
<dbReference type="Proteomes" id="UP000315730">
    <property type="component" value="Unassembled WGS sequence"/>
</dbReference>
<dbReference type="Gene3D" id="3.90.79.10">
    <property type="entry name" value="Nucleoside Triphosphate Pyrophosphohydrolase"/>
    <property type="match status" value="1"/>
</dbReference>
<dbReference type="SUPFAM" id="SSF55811">
    <property type="entry name" value="Nudix"/>
    <property type="match status" value="1"/>
</dbReference>
<protein>
    <submittedName>
        <fullName evidence="5">MutT/NUDIX family protein</fullName>
    </submittedName>
</protein>
<gene>
    <name evidence="5" type="ORF">KVA01_16030</name>
</gene>
<evidence type="ECO:0000259" key="4">
    <source>
        <dbReference type="PROSITE" id="PS51462"/>
    </source>
</evidence>
<dbReference type="Pfam" id="PF00293">
    <property type="entry name" value="NUDIX"/>
    <property type="match status" value="1"/>
</dbReference>
<dbReference type="PROSITE" id="PS51462">
    <property type="entry name" value="NUDIX"/>
    <property type="match status" value="1"/>
</dbReference>
<feature type="compositionally biased region" description="Low complexity" evidence="3">
    <location>
        <begin position="11"/>
        <end position="23"/>
    </location>
</feature>
<dbReference type="CDD" id="cd04690">
    <property type="entry name" value="NUDIX_Hydrolase"/>
    <property type="match status" value="1"/>
</dbReference>
<dbReference type="STRING" id="1272.GCA_900014985_01725"/>
<dbReference type="EMBL" id="BJNW01000013">
    <property type="protein sequence ID" value="GEC99448.1"/>
    <property type="molecule type" value="Genomic_DNA"/>
</dbReference>
<feature type="domain" description="Nudix hydrolase" evidence="4">
    <location>
        <begin position="33"/>
        <end position="164"/>
    </location>
</feature>
<reference evidence="5 6" key="1">
    <citation type="submission" date="2019-06" db="EMBL/GenBank/DDBJ databases">
        <title>Whole genome shotgun sequence of Kocuria varians NBRC 15358.</title>
        <authorList>
            <person name="Hosoyama A."/>
            <person name="Uohara A."/>
            <person name="Ohji S."/>
            <person name="Ichikawa N."/>
        </authorList>
    </citation>
    <scope>NUCLEOTIDE SEQUENCE [LARGE SCALE GENOMIC DNA]</scope>
    <source>
        <strain evidence="5 6">NBRC 15358</strain>
    </source>
</reference>
<evidence type="ECO:0000256" key="2">
    <source>
        <dbReference type="ARBA" id="ARBA00022801"/>
    </source>
</evidence>
<dbReference type="OrthoDB" id="9801098at2"/>
<evidence type="ECO:0000313" key="6">
    <source>
        <dbReference type="Proteomes" id="UP000315730"/>
    </source>
</evidence>
<proteinExistence type="predicted"/>
<organism evidence="5 6">
    <name type="scientific">Kocuria varians</name>
    <name type="common">Micrococcus varians</name>
    <dbReference type="NCBI Taxonomy" id="1272"/>
    <lineage>
        <taxon>Bacteria</taxon>
        <taxon>Bacillati</taxon>
        <taxon>Actinomycetota</taxon>
        <taxon>Actinomycetes</taxon>
        <taxon>Micrococcales</taxon>
        <taxon>Micrococcaceae</taxon>
        <taxon>Kocuria</taxon>
    </lineage>
</organism>
<accession>A0A4Y4D2M9</accession>
<comment type="cofactor">
    <cofactor evidence="1">
        <name>Mg(2+)</name>
        <dbReference type="ChEBI" id="CHEBI:18420"/>
    </cofactor>
</comment>
<dbReference type="InterPro" id="IPR015797">
    <property type="entry name" value="NUDIX_hydrolase-like_dom_sf"/>
</dbReference>
<name>A0A4Y4D2M9_KOCVA</name>
<dbReference type="AlphaFoldDB" id="A0A4Y4D2M9"/>
<evidence type="ECO:0000256" key="3">
    <source>
        <dbReference type="SAM" id="MobiDB-lite"/>
    </source>
</evidence>
<dbReference type="PANTHER" id="PTHR43046">
    <property type="entry name" value="GDP-MANNOSE MANNOSYL HYDROLASE"/>
    <property type="match status" value="1"/>
</dbReference>
<dbReference type="RefSeq" id="WP_141269665.1">
    <property type="nucleotide sequence ID" value="NZ_BJNW01000013.1"/>
</dbReference>